<dbReference type="Proteomes" id="UP000559027">
    <property type="component" value="Unassembled WGS sequence"/>
</dbReference>
<proteinExistence type="predicted"/>
<sequence>MPEYTSKDPGHVAAGYKATIHNKNTSNEAKEHASEQLDKMGIHEFDQPSQEASTNTRSRSPTKHTADVEGKNEGNVIGGYKATLKNPRVSKEAKQHAETELEDRGVDLEPYEEETKEL</sequence>
<feature type="compositionally biased region" description="Acidic residues" evidence="1">
    <location>
        <begin position="109"/>
        <end position="118"/>
    </location>
</feature>
<feature type="region of interest" description="Disordered" evidence="1">
    <location>
        <begin position="1"/>
        <end position="118"/>
    </location>
</feature>
<feature type="compositionally biased region" description="Basic and acidic residues" evidence="1">
    <location>
        <begin position="89"/>
        <end position="107"/>
    </location>
</feature>
<dbReference type="InterPro" id="IPR018824">
    <property type="entry name" value="Conidiation-specific_6"/>
</dbReference>
<dbReference type="OrthoDB" id="5419162at2759"/>
<dbReference type="AlphaFoldDB" id="A0A8H5CWQ4"/>
<dbReference type="GO" id="GO:0005737">
    <property type="term" value="C:cytoplasm"/>
    <property type="evidence" value="ECO:0007669"/>
    <property type="project" value="TreeGrafter"/>
</dbReference>
<name>A0A8H5CWQ4_9AGAR</name>
<dbReference type="Pfam" id="PF10346">
    <property type="entry name" value="Con-6"/>
    <property type="match status" value="2"/>
</dbReference>
<dbReference type="EMBL" id="JAACJO010000018">
    <property type="protein sequence ID" value="KAF5348774.1"/>
    <property type="molecule type" value="Genomic_DNA"/>
</dbReference>
<dbReference type="InterPro" id="IPR052670">
    <property type="entry name" value="UPF0654_domain"/>
</dbReference>
<reference evidence="2 3" key="1">
    <citation type="journal article" date="2020" name="ISME J.">
        <title>Uncovering the hidden diversity of litter-decomposition mechanisms in mushroom-forming fungi.</title>
        <authorList>
            <person name="Floudas D."/>
            <person name="Bentzer J."/>
            <person name="Ahren D."/>
            <person name="Johansson T."/>
            <person name="Persson P."/>
            <person name="Tunlid A."/>
        </authorList>
    </citation>
    <scope>NUCLEOTIDE SEQUENCE [LARGE SCALE GENOMIC DNA]</scope>
    <source>
        <strain evidence="2 3">CBS 146.42</strain>
    </source>
</reference>
<evidence type="ECO:0000313" key="3">
    <source>
        <dbReference type="Proteomes" id="UP000559027"/>
    </source>
</evidence>
<dbReference type="PANTHER" id="PTHR36576:SF1">
    <property type="entry name" value="UPF0654 PROTEIN C11D3.01C-RELATED"/>
    <property type="match status" value="1"/>
</dbReference>
<evidence type="ECO:0000256" key="1">
    <source>
        <dbReference type="SAM" id="MobiDB-lite"/>
    </source>
</evidence>
<evidence type="ECO:0000313" key="2">
    <source>
        <dbReference type="EMBL" id="KAF5348774.1"/>
    </source>
</evidence>
<gene>
    <name evidence="2" type="ORF">D9756_009742</name>
</gene>
<organism evidence="2 3">
    <name type="scientific">Leucocoprinus leucothites</name>
    <dbReference type="NCBI Taxonomy" id="201217"/>
    <lineage>
        <taxon>Eukaryota</taxon>
        <taxon>Fungi</taxon>
        <taxon>Dikarya</taxon>
        <taxon>Basidiomycota</taxon>
        <taxon>Agaricomycotina</taxon>
        <taxon>Agaricomycetes</taxon>
        <taxon>Agaricomycetidae</taxon>
        <taxon>Agaricales</taxon>
        <taxon>Agaricineae</taxon>
        <taxon>Agaricaceae</taxon>
        <taxon>Leucocoprinus</taxon>
    </lineage>
</organism>
<feature type="compositionally biased region" description="Basic and acidic residues" evidence="1">
    <location>
        <begin position="1"/>
        <end position="10"/>
    </location>
</feature>
<protein>
    <recommendedName>
        <fullName evidence="4">Conidiation-specific protein 6</fullName>
    </recommendedName>
</protein>
<dbReference type="PANTHER" id="PTHR36576">
    <property type="entry name" value="UPF0654 PROTEIN C11D3.01C-RELATED"/>
    <property type="match status" value="1"/>
</dbReference>
<feature type="compositionally biased region" description="Basic and acidic residues" evidence="1">
    <location>
        <begin position="28"/>
        <end position="46"/>
    </location>
</feature>
<feature type="compositionally biased region" description="Polar residues" evidence="1">
    <location>
        <begin position="47"/>
        <end position="59"/>
    </location>
</feature>
<accession>A0A8H5CWQ4</accession>
<comment type="caution">
    <text evidence="2">The sequence shown here is derived from an EMBL/GenBank/DDBJ whole genome shotgun (WGS) entry which is preliminary data.</text>
</comment>
<keyword evidence="3" id="KW-1185">Reference proteome</keyword>
<evidence type="ECO:0008006" key="4">
    <source>
        <dbReference type="Google" id="ProtNLM"/>
    </source>
</evidence>